<evidence type="ECO:0000256" key="2">
    <source>
        <dbReference type="ARBA" id="ARBA00009150"/>
    </source>
</evidence>
<comment type="subcellular location">
    <subcellularLocation>
        <location evidence="1">Golgi apparatus</location>
        <location evidence="1">trans-Golgi network</location>
    </subcellularLocation>
</comment>
<comment type="similarity">
    <text evidence="2">Belongs to the VPS54 family.</text>
</comment>
<keyword evidence="4" id="KW-0653">Protein transport</keyword>
<dbReference type="Pfam" id="PF07928">
    <property type="entry name" value="Vps54"/>
    <property type="match status" value="1"/>
</dbReference>
<keyword evidence="6" id="KW-0175">Coiled coil</keyword>
<dbReference type="PANTHER" id="PTHR12965">
    <property type="entry name" value="VACUOLAR PROTEIN SORTING 54"/>
    <property type="match status" value="1"/>
</dbReference>
<evidence type="ECO:0000256" key="3">
    <source>
        <dbReference type="ARBA" id="ARBA00022448"/>
    </source>
</evidence>
<dbReference type="PANTHER" id="PTHR12965:SF0">
    <property type="entry name" value="VACUOLAR PROTEIN SORTING-ASSOCIATED PROTEIN 54"/>
    <property type="match status" value="1"/>
</dbReference>
<evidence type="ECO:0000256" key="1">
    <source>
        <dbReference type="ARBA" id="ARBA00004601"/>
    </source>
</evidence>
<dbReference type="Proteomes" id="UP001642482">
    <property type="component" value="Unassembled WGS sequence"/>
</dbReference>
<keyword evidence="3" id="KW-0813">Transport</keyword>
<gene>
    <name evidence="8" type="ORF">SEUCBS140593_007925</name>
</gene>
<evidence type="ECO:0000256" key="4">
    <source>
        <dbReference type="ARBA" id="ARBA00022927"/>
    </source>
</evidence>
<evidence type="ECO:0000256" key="5">
    <source>
        <dbReference type="ARBA" id="ARBA00023034"/>
    </source>
</evidence>
<keyword evidence="5" id="KW-0333">Golgi apparatus</keyword>
<name>A0ABP0CH71_9PEZI</name>
<evidence type="ECO:0000313" key="8">
    <source>
        <dbReference type="EMBL" id="CAK7231447.1"/>
    </source>
</evidence>
<evidence type="ECO:0000259" key="7">
    <source>
        <dbReference type="Pfam" id="PF07928"/>
    </source>
</evidence>
<evidence type="ECO:0000313" key="9">
    <source>
        <dbReference type="Proteomes" id="UP001642482"/>
    </source>
</evidence>
<sequence length="762" mass="84947">MSTSAGADSMTSGAVFELSPNAISTLLEPASTSTLSLHVPTAWDIPPVPLTNIELVDDAEFQLYNQGVGAILLAHLQQLQQFSSNDEGHHKDPSSLSTIPGVYFDEGFRLQNPRTFDVVSEQSQVVDTHRGRANNSSVMRKQLSTNAILQEKLSWYLDTVEVYLIDSIAQSSTAFFSALVSLQDLYADVEEALATIKVLRERFSLKSSVVEEHLELVRKRHVLNNLHQMSDGVFQMECIVANARRAKLLVEHGRLGAALDEIEATEQLMAGEAGGHSVMPKGIQLYDLRQMAALRDVVADLVTLRAHISKAYEKTVCELLINDLRQRVESASLRDAIMQWEARSQRAKGNTVDLPNSPSYMGATSDLEETLSPYVCDLYRSKALLATVRLYRQQALQEIRRAMLRALLGSADDYEPGTREEHFRKDEENLTMPMEKIRLIDDVGFKKLLSTVFVGVVEILRRLQTQASVFFKIASNTNGTEEESAKMQLDMHFAFDLVPLLKSFTVPRSTLACLEGISRFLRLVSNIPAMTSGIAQSLASYLHTFNTRCRQLILGRGAQHSAVLKTITTAHLALVARGVAFIAALLPYMREFVQCRLSRNQATFSRSVNLDFDKVEKGFKDHQTDVYEALVETMVARGRSLSDKARQVDWDNETPENARVCMADLTRDTTKLYKTLVKYFPPREIDRVMGPVFASYKEHLSLAFKAACPHTENGKACMTRDVDYLVSKLGNMQSFGDLGTHLKTIVGAHNVTVLSGLATEEN</sequence>
<reference evidence="8 9" key="1">
    <citation type="submission" date="2024-01" db="EMBL/GenBank/DDBJ databases">
        <authorList>
            <person name="Allen C."/>
            <person name="Tagirdzhanova G."/>
        </authorList>
    </citation>
    <scope>NUCLEOTIDE SEQUENCE [LARGE SCALE GENOMIC DNA]</scope>
</reference>
<evidence type="ECO:0000256" key="6">
    <source>
        <dbReference type="ARBA" id="ARBA00023054"/>
    </source>
</evidence>
<proteinExistence type="inferred from homology"/>
<dbReference type="InterPro" id="IPR039745">
    <property type="entry name" value="Vps54"/>
</dbReference>
<feature type="domain" description="Vacuolar protein sorting-associated protein 54 C-terminal" evidence="7">
    <location>
        <begin position="502"/>
        <end position="636"/>
    </location>
</feature>
<comment type="caution">
    <text evidence="8">The sequence shown here is derived from an EMBL/GenBank/DDBJ whole genome shotgun (WGS) entry which is preliminary data.</text>
</comment>
<protein>
    <recommendedName>
        <fullName evidence="7">Vacuolar protein sorting-associated protein 54 C-terminal domain-containing protein</fullName>
    </recommendedName>
</protein>
<keyword evidence="9" id="KW-1185">Reference proteome</keyword>
<accession>A0ABP0CH71</accession>
<dbReference type="EMBL" id="CAWUHD010000102">
    <property type="protein sequence ID" value="CAK7231447.1"/>
    <property type="molecule type" value="Genomic_DNA"/>
</dbReference>
<organism evidence="8 9">
    <name type="scientific">Sporothrix eucalyptigena</name>
    <dbReference type="NCBI Taxonomy" id="1812306"/>
    <lineage>
        <taxon>Eukaryota</taxon>
        <taxon>Fungi</taxon>
        <taxon>Dikarya</taxon>
        <taxon>Ascomycota</taxon>
        <taxon>Pezizomycotina</taxon>
        <taxon>Sordariomycetes</taxon>
        <taxon>Sordariomycetidae</taxon>
        <taxon>Ophiostomatales</taxon>
        <taxon>Ophiostomataceae</taxon>
        <taxon>Sporothrix</taxon>
    </lineage>
</organism>
<dbReference type="InterPro" id="IPR012501">
    <property type="entry name" value="Vps54_C"/>
</dbReference>